<comment type="caution">
    <text evidence="1">The sequence shown here is derived from an EMBL/GenBank/DDBJ whole genome shotgun (WGS) entry which is preliminary data.</text>
</comment>
<dbReference type="InterPro" id="IPR011990">
    <property type="entry name" value="TPR-like_helical_dom_sf"/>
</dbReference>
<protein>
    <recommendedName>
        <fullName evidence="3">Tetratricopeptide repeat protein</fullName>
    </recommendedName>
</protein>
<dbReference type="SUPFAM" id="SSF81901">
    <property type="entry name" value="HCP-like"/>
    <property type="match status" value="1"/>
</dbReference>
<accession>A0AAJ4WD03</accession>
<dbReference type="EMBL" id="FOLW01000013">
    <property type="protein sequence ID" value="SFD32030.1"/>
    <property type="molecule type" value="Genomic_DNA"/>
</dbReference>
<evidence type="ECO:0000313" key="2">
    <source>
        <dbReference type="Proteomes" id="UP000226420"/>
    </source>
</evidence>
<evidence type="ECO:0000313" key="1">
    <source>
        <dbReference type="EMBL" id="SFD32030.1"/>
    </source>
</evidence>
<name>A0AAJ4WD03_9GAMM</name>
<dbReference type="Proteomes" id="UP000226420">
    <property type="component" value="Unassembled WGS sequence"/>
</dbReference>
<organism evidence="1 2">
    <name type="scientific">Pragia fontium DSM 5563 = ATCC 49100</name>
    <dbReference type="NCBI Taxonomy" id="1122977"/>
    <lineage>
        <taxon>Bacteria</taxon>
        <taxon>Pseudomonadati</taxon>
        <taxon>Pseudomonadota</taxon>
        <taxon>Gammaproteobacteria</taxon>
        <taxon>Enterobacterales</taxon>
        <taxon>Budviciaceae</taxon>
        <taxon>Pragia</taxon>
    </lineage>
</organism>
<dbReference type="AlphaFoldDB" id="A0AAJ4WD03"/>
<dbReference type="Gene3D" id="1.25.40.10">
    <property type="entry name" value="Tetratricopeptide repeat domain"/>
    <property type="match status" value="1"/>
</dbReference>
<sequence length="271" mass="31127">MHLLSDEEIEALDVDNLPELGSIEFNDPNDMPAEMREQLFLSMVEQTDDPTYMLALADLYLLELDRPQDAKLWLDKMLALDYLPAYITQAQMYMYGKYFDQDLDKAAQLFEQLIERYTQDDNIEQHSEQLAFCYLSLAQLYQAQEDIPQMLSQYFNALQLSSQEAASTMAHMFDPDITDDPACKAELSLLHCALLTLSNEFLLQQSEQTEDSELKQLLLSHYQMAAHELEQSDNAGQLTSAQQEKINELIEAWNRGEPQVLMDAIVSYING</sequence>
<evidence type="ECO:0008006" key="3">
    <source>
        <dbReference type="Google" id="ProtNLM"/>
    </source>
</evidence>
<proteinExistence type="predicted"/>
<gene>
    <name evidence="1" type="ORF">SAMN02745723_11334</name>
</gene>
<reference evidence="1 2" key="1">
    <citation type="submission" date="2016-10" db="EMBL/GenBank/DDBJ databases">
        <authorList>
            <person name="Varghese N."/>
            <person name="Submissions S."/>
        </authorList>
    </citation>
    <scope>NUCLEOTIDE SEQUENCE [LARGE SCALE GENOMIC DNA]</scope>
    <source>
        <strain evidence="1 2">DSM 5563</strain>
    </source>
</reference>